<evidence type="ECO:0000256" key="13">
    <source>
        <dbReference type="ARBA" id="ARBA00023268"/>
    </source>
</evidence>
<dbReference type="GO" id="GO:0052856">
    <property type="term" value="F:NAD(P)HX epimerase activity"/>
    <property type="evidence" value="ECO:0007669"/>
    <property type="project" value="UniProtKB-UniRule"/>
</dbReference>
<comment type="function">
    <text evidence="14 19">Bifunctional enzyme that catalyzes the epimerization of the S- and R-forms of NAD(P)HX and the dehydration of the S-form of NAD(P)HX at the expense of ADP, which is converted to AMP. This allows the repair of both epimers of NAD(P)HX, a damaged form of NAD(P)H that is a result of enzymatic or heat-dependent hydration.</text>
</comment>
<dbReference type="RefSeq" id="WP_011794951.1">
    <property type="nucleotide sequence ID" value="NC_008752.1"/>
</dbReference>
<dbReference type="HAMAP" id="MF_01965">
    <property type="entry name" value="NADHX_dehydratase"/>
    <property type="match status" value="1"/>
</dbReference>
<comment type="cofactor">
    <cofactor evidence="17">
        <name>Mg(2+)</name>
        <dbReference type="ChEBI" id="CHEBI:18420"/>
    </cofactor>
</comment>
<protein>
    <recommendedName>
        <fullName evidence="19">Bifunctional NAD(P)H-hydrate repair enzyme</fullName>
    </recommendedName>
    <alternativeName>
        <fullName evidence="19">Nicotinamide nucleotide repair protein</fullName>
    </alternativeName>
    <domain>
        <recommendedName>
            <fullName evidence="19">ADP-dependent (S)-NAD(P)H-hydrate dehydratase</fullName>
            <ecNumber evidence="19">4.2.1.136</ecNumber>
        </recommendedName>
        <alternativeName>
            <fullName evidence="19">ADP-dependent NAD(P)HX dehydratase</fullName>
        </alternativeName>
    </domain>
    <domain>
        <recommendedName>
            <fullName evidence="19">NAD(P)H-hydrate epimerase</fullName>
            <ecNumber evidence="19">5.1.99.6</ecNumber>
        </recommendedName>
    </domain>
</protein>
<evidence type="ECO:0000256" key="17">
    <source>
        <dbReference type="HAMAP-Rule" id="MF_01965"/>
    </source>
</evidence>
<dbReference type="KEGG" id="aav:Aave_1821"/>
<feature type="binding site" evidence="18">
    <location>
        <position position="178"/>
    </location>
    <ligand>
        <name>K(+)</name>
        <dbReference type="ChEBI" id="CHEBI:29103"/>
    </ligand>
</feature>
<evidence type="ECO:0000259" key="20">
    <source>
        <dbReference type="PROSITE" id="PS51383"/>
    </source>
</evidence>
<evidence type="ECO:0000256" key="19">
    <source>
        <dbReference type="PIRNR" id="PIRNR017184"/>
    </source>
</evidence>
<evidence type="ECO:0000256" key="4">
    <source>
        <dbReference type="ARBA" id="ARBA00009524"/>
    </source>
</evidence>
<dbReference type="InterPro" id="IPR030677">
    <property type="entry name" value="Nnr"/>
</dbReference>
<dbReference type="PANTHER" id="PTHR12592">
    <property type="entry name" value="ATP-DEPENDENT (S)-NAD(P)H-HYDRATE DEHYDRATASE FAMILY MEMBER"/>
    <property type="match status" value="1"/>
</dbReference>
<organism evidence="22 23">
    <name type="scientific">Paracidovorax citrulli (strain AAC00-1)</name>
    <name type="common">Acidovorax citrulli</name>
    <dbReference type="NCBI Taxonomy" id="397945"/>
    <lineage>
        <taxon>Bacteria</taxon>
        <taxon>Pseudomonadati</taxon>
        <taxon>Pseudomonadota</taxon>
        <taxon>Betaproteobacteria</taxon>
        <taxon>Burkholderiales</taxon>
        <taxon>Comamonadaceae</taxon>
        <taxon>Paracidovorax</taxon>
    </lineage>
</organism>
<comment type="catalytic activity">
    <reaction evidence="15 17 19">
        <text>(6S)-NADHX + ADP = AMP + phosphate + NADH + H(+)</text>
        <dbReference type="Rhea" id="RHEA:32223"/>
        <dbReference type="ChEBI" id="CHEBI:15378"/>
        <dbReference type="ChEBI" id="CHEBI:43474"/>
        <dbReference type="ChEBI" id="CHEBI:57945"/>
        <dbReference type="ChEBI" id="CHEBI:64074"/>
        <dbReference type="ChEBI" id="CHEBI:456215"/>
        <dbReference type="ChEBI" id="CHEBI:456216"/>
        <dbReference type="EC" id="4.2.1.136"/>
    </reaction>
</comment>
<comment type="similarity">
    <text evidence="3 19">In the N-terminal section; belongs to the NnrE/AIBP family.</text>
</comment>
<dbReference type="CDD" id="cd01171">
    <property type="entry name" value="YXKO-related"/>
    <property type="match status" value="1"/>
</dbReference>
<keyword evidence="22" id="KW-0418">Kinase</keyword>
<dbReference type="PIRSF" id="PIRSF017184">
    <property type="entry name" value="Nnr"/>
    <property type="match status" value="1"/>
</dbReference>
<evidence type="ECO:0000256" key="3">
    <source>
        <dbReference type="ARBA" id="ARBA00006001"/>
    </source>
</evidence>
<evidence type="ECO:0000256" key="6">
    <source>
        <dbReference type="ARBA" id="ARBA00022741"/>
    </source>
</evidence>
<dbReference type="EMBL" id="CP000512">
    <property type="protein sequence ID" value="ABM32405.1"/>
    <property type="molecule type" value="Genomic_DNA"/>
</dbReference>
<comment type="similarity">
    <text evidence="17">Belongs to the NnrD/CARKD family.</text>
</comment>
<keyword evidence="9 18" id="KW-0630">Potassium</keyword>
<comment type="catalytic activity">
    <reaction evidence="1 18 19">
        <text>(6R)-NADHX = (6S)-NADHX</text>
        <dbReference type="Rhea" id="RHEA:32215"/>
        <dbReference type="ChEBI" id="CHEBI:64074"/>
        <dbReference type="ChEBI" id="CHEBI:64075"/>
        <dbReference type="EC" id="5.1.99.6"/>
    </reaction>
</comment>
<comment type="similarity">
    <text evidence="4 19">In the C-terminal section; belongs to the NnrD/CARKD family.</text>
</comment>
<dbReference type="GO" id="GO:0005524">
    <property type="term" value="F:ATP binding"/>
    <property type="evidence" value="ECO:0007669"/>
    <property type="project" value="UniProtKB-UniRule"/>
</dbReference>
<evidence type="ECO:0000256" key="5">
    <source>
        <dbReference type="ARBA" id="ARBA00022723"/>
    </source>
</evidence>
<evidence type="ECO:0000256" key="1">
    <source>
        <dbReference type="ARBA" id="ARBA00000013"/>
    </source>
</evidence>
<accession>A1TN67</accession>
<evidence type="ECO:0000313" key="23">
    <source>
        <dbReference type="Proteomes" id="UP000002596"/>
    </source>
</evidence>
<gene>
    <name evidence="18" type="primary">nnrE</name>
    <name evidence="17" type="synonym">nnrD</name>
    <name evidence="22" type="ordered locus">Aave_1821</name>
</gene>
<dbReference type="NCBIfam" id="TIGR00196">
    <property type="entry name" value="yjeF_cterm"/>
    <property type="match status" value="1"/>
</dbReference>
<dbReference type="STRING" id="397945.Aave_1821"/>
<dbReference type="eggNOG" id="COG0062">
    <property type="taxonomic scope" value="Bacteria"/>
</dbReference>
<feature type="domain" description="YjeF C-terminal" evidence="20">
    <location>
        <begin position="242"/>
        <end position="524"/>
    </location>
</feature>
<evidence type="ECO:0000256" key="9">
    <source>
        <dbReference type="ARBA" id="ARBA00022958"/>
    </source>
</evidence>
<evidence type="ECO:0000256" key="11">
    <source>
        <dbReference type="ARBA" id="ARBA00023235"/>
    </source>
</evidence>
<keyword evidence="6 17" id="KW-0547">Nucleotide-binding</keyword>
<dbReference type="PROSITE" id="PS51383">
    <property type="entry name" value="YJEF_C_3"/>
    <property type="match status" value="1"/>
</dbReference>
<dbReference type="PANTHER" id="PTHR12592:SF0">
    <property type="entry name" value="ATP-DEPENDENT (S)-NAD(P)H-HYDRATE DEHYDRATASE"/>
    <property type="match status" value="1"/>
</dbReference>
<dbReference type="Pfam" id="PF03853">
    <property type="entry name" value="YjeF_N"/>
    <property type="match status" value="1"/>
</dbReference>
<feature type="binding site" evidence="18">
    <location>
        <position position="139"/>
    </location>
    <ligand>
        <name>K(+)</name>
        <dbReference type="ChEBI" id="CHEBI:29103"/>
    </ligand>
</feature>
<dbReference type="EC" id="4.2.1.136" evidence="19"/>
<keyword evidence="5 18" id="KW-0479">Metal-binding</keyword>
<feature type="binding site" evidence="17">
    <location>
        <position position="397"/>
    </location>
    <ligand>
        <name>(6S)-NADPHX</name>
        <dbReference type="ChEBI" id="CHEBI:64076"/>
    </ligand>
</feature>
<proteinExistence type="inferred from homology"/>
<evidence type="ECO:0000256" key="12">
    <source>
        <dbReference type="ARBA" id="ARBA00023239"/>
    </source>
</evidence>
<feature type="domain" description="YjeF N-terminal" evidence="21">
    <location>
        <begin position="29"/>
        <end position="239"/>
    </location>
</feature>
<dbReference type="SUPFAM" id="SSF64153">
    <property type="entry name" value="YjeF N-terminal domain-like"/>
    <property type="match status" value="1"/>
</dbReference>
<sequence length="524" mass="53409">MASRRKACRMSMIRIEPDRPHPLFDVPATRRIEQAALRSLPAGTLMERAGLAVARLAQAVAPHARQVWIACGGGNNGGDGLEAAAQLARRGVRVQVTWLGRPDAAPADARRAWERARAAQVPFVEGPPPDLGPDDLCIDALLGIGAENRSGAPSPELAALLRALQDSGAPLLCVDGPSGLQADTGQYLPGLAPPAHARPGTRHTLGLLTLKPGWFTGQGRDAAGAVWWDDLGVDVSAEPPPAWLAGPGEPVRRAHASHKGSHGDVAVVGGEAIGTRGQGMTGAALLAASAALHGGAGRVVVALLDASGTDTLPVDPLQPECMLRRFDALELGGATVVCGCGGGEAVRGVLPRVLAEAPRLVLDADGLNAIARDTSLAAQLRGRAPRHGPLPTVLTPHPLEAARLLGTDTAAVQADRLGAARALAERFHCAVVLKGSGSVVAAPDRPVHVNPTGNGRLATGGTGDVLAGFLGALWAGRPGKGPDAAFEAASAACHAHGWAADRWPSGSTLTASALARRLVPASGG</sequence>
<dbReference type="GO" id="GO:0052855">
    <property type="term" value="F:ADP-dependent NAD(P)H-hydrate dehydratase activity"/>
    <property type="evidence" value="ECO:0007669"/>
    <property type="project" value="UniProtKB-UniRule"/>
</dbReference>
<feature type="binding site" evidence="17">
    <location>
        <position position="463"/>
    </location>
    <ligand>
        <name>AMP</name>
        <dbReference type="ChEBI" id="CHEBI:456215"/>
    </ligand>
</feature>
<dbReference type="GO" id="GO:0046872">
    <property type="term" value="F:metal ion binding"/>
    <property type="evidence" value="ECO:0007669"/>
    <property type="project" value="UniProtKB-UniRule"/>
</dbReference>
<dbReference type="Proteomes" id="UP000002596">
    <property type="component" value="Chromosome"/>
</dbReference>
<dbReference type="HAMAP" id="MF_01966">
    <property type="entry name" value="NADHX_epimerase"/>
    <property type="match status" value="1"/>
</dbReference>
<dbReference type="GO" id="GO:0046496">
    <property type="term" value="P:nicotinamide nucleotide metabolic process"/>
    <property type="evidence" value="ECO:0007669"/>
    <property type="project" value="UniProtKB-UniRule"/>
</dbReference>
<feature type="binding site" evidence="17">
    <location>
        <position position="464"/>
    </location>
    <ligand>
        <name>(6S)-NADPHX</name>
        <dbReference type="ChEBI" id="CHEBI:64076"/>
    </ligand>
</feature>
<evidence type="ECO:0000313" key="22">
    <source>
        <dbReference type="EMBL" id="ABM32405.1"/>
    </source>
</evidence>
<feature type="binding site" evidence="18">
    <location>
        <position position="76"/>
    </location>
    <ligand>
        <name>K(+)</name>
        <dbReference type="ChEBI" id="CHEBI:29103"/>
    </ligand>
</feature>
<keyword evidence="22" id="KW-0808">Transferase</keyword>
<dbReference type="SUPFAM" id="SSF53613">
    <property type="entry name" value="Ribokinase-like"/>
    <property type="match status" value="1"/>
</dbReference>
<comment type="catalytic activity">
    <reaction evidence="2 18 19">
        <text>(6R)-NADPHX = (6S)-NADPHX</text>
        <dbReference type="Rhea" id="RHEA:32227"/>
        <dbReference type="ChEBI" id="CHEBI:64076"/>
        <dbReference type="ChEBI" id="CHEBI:64077"/>
        <dbReference type="EC" id="5.1.99.6"/>
    </reaction>
</comment>
<comment type="caution">
    <text evidence="17">Lacks conserved residue(s) required for the propagation of feature annotation.</text>
</comment>
<dbReference type="AlphaFoldDB" id="A1TN67"/>
<dbReference type="Gene3D" id="3.40.50.10260">
    <property type="entry name" value="YjeF N-terminal domain"/>
    <property type="match status" value="1"/>
</dbReference>
<dbReference type="InterPro" id="IPR036652">
    <property type="entry name" value="YjeF_N_dom_sf"/>
</dbReference>
<dbReference type="HOGENOM" id="CLU_024853_4_3_4"/>
<dbReference type="GO" id="GO:0110051">
    <property type="term" value="P:metabolite repair"/>
    <property type="evidence" value="ECO:0007669"/>
    <property type="project" value="TreeGrafter"/>
</dbReference>
<evidence type="ECO:0000256" key="8">
    <source>
        <dbReference type="ARBA" id="ARBA00022857"/>
    </source>
</evidence>
<dbReference type="OrthoDB" id="9806925at2"/>
<name>A1TN67_PARC0</name>
<feature type="binding site" evidence="17">
    <location>
        <position position="283"/>
    </location>
    <ligand>
        <name>(6S)-NADPHX</name>
        <dbReference type="ChEBI" id="CHEBI:64076"/>
    </ligand>
</feature>
<keyword evidence="12 17" id="KW-0456">Lyase</keyword>
<dbReference type="PROSITE" id="PS51385">
    <property type="entry name" value="YJEF_N"/>
    <property type="match status" value="1"/>
</dbReference>
<feature type="binding site" evidence="17">
    <location>
        <begin position="434"/>
        <end position="438"/>
    </location>
    <ligand>
        <name>AMP</name>
        <dbReference type="ChEBI" id="CHEBI:456215"/>
    </ligand>
</feature>
<reference evidence="22 23" key="1">
    <citation type="submission" date="2006-12" db="EMBL/GenBank/DDBJ databases">
        <title>Complete sequence of Acidovorax avenae subsp. citrulli AAC00-1.</title>
        <authorList>
            <consortium name="US DOE Joint Genome Institute"/>
            <person name="Copeland A."/>
            <person name="Lucas S."/>
            <person name="Lapidus A."/>
            <person name="Barry K."/>
            <person name="Detter J.C."/>
            <person name="Glavina del Rio T."/>
            <person name="Dalin E."/>
            <person name="Tice H."/>
            <person name="Pitluck S."/>
            <person name="Kiss H."/>
            <person name="Brettin T."/>
            <person name="Bruce D."/>
            <person name="Han C."/>
            <person name="Tapia R."/>
            <person name="Gilna P."/>
            <person name="Schmutz J."/>
            <person name="Larimer F."/>
            <person name="Land M."/>
            <person name="Hauser L."/>
            <person name="Kyrpides N."/>
            <person name="Kim E."/>
            <person name="Stahl D."/>
            <person name="Richardson P."/>
        </authorList>
    </citation>
    <scope>NUCLEOTIDE SEQUENCE [LARGE SCALE GENOMIC DNA]</scope>
    <source>
        <strain evidence="22 23">AAC00-1</strain>
    </source>
</reference>
<dbReference type="eggNOG" id="COG0063">
    <property type="taxonomic scope" value="Bacteria"/>
</dbReference>
<comment type="catalytic activity">
    <reaction evidence="16 17 19">
        <text>(6S)-NADPHX + ADP = AMP + phosphate + NADPH + H(+)</text>
        <dbReference type="Rhea" id="RHEA:32235"/>
        <dbReference type="ChEBI" id="CHEBI:15378"/>
        <dbReference type="ChEBI" id="CHEBI:43474"/>
        <dbReference type="ChEBI" id="CHEBI:57783"/>
        <dbReference type="ChEBI" id="CHEBI:64076"/>
        <dbReference type="ChEBI" id="CHEBI:456215"/>
        <dbReference type="ChEBI" id="CHEBI:456216"/>
        <dbReference type="EC" id="4.2.1.136"/>
    </reaction>
</comment>
<keyword evidence="10 17" id="KW-0520">NAD</keyword>
<keyword evidence="7 17" id="KW-0067">ATP-binding</keyword>
<dbReference type="GO" id="GO:0016301">
    <property type="term" value="F:kinase activity"/>
    <property type="evidence" value="ECO:0007669"/>
    <property type="project" value="UniProtKB-KW"/>
</dbReference>
<dbReference type="InterPro" id="IPR000631">
    <property type="entry name" value="CARKD"/>
</dbReference>
<dbReference type="InterPro" id="IPR029056">
    <property type="entry name" value="Ribokinase-like"/>
</dbReference>
<dbReference type="Gene3D" id="3.40.1190.20">
    <property type="match status" value="1"/>
</dbReference>
<dbReference type="PROSITE" id="PS01050">
    <property type="entry name" value="YJEF_C_2"/>
    <property type="match status" value="1"/>
</dbReference>
<evidence type="ECO:0000256" key="2">
    <source>
        <dbReference type="ARBA" id="ARBA00000909"/>
    </source>
</evidence>
<evidence type="ECO:0000256" key="10">
    <source>
        <dbReference type="ARBA" id="ARBA00023027"/>
    </source>
</evidence>
<dbReference type="InterPro" id="IPR017953">
    <property type="entry name" value="Carbohydrate_kinase_pred_CS"/>
</dbReference>
<feature type="binding site" evidence="18">
    <location>
        <begin position="75"/>
        <end position="79"/>
    </location>
    <ligand>
        <name>(6S)-NADPHX</name>
        <dbReference type="ChEBI" id="CHEBI:64076"/>
    </ligand>
</feature>
<keyword evidence="8 17" id="KW-0521">NADP</keyword>
<evidence type="ECO:0000256" key="14">
    <source>
        <dbReference type="ARBA" id="ARBA00025153"/>
    </source>
</evidence>
<comment type="cofactor">
    <cofactor evidence="18 19">
        <name>K(+)</name>
        <dbReference type="ChEBI" id="CHEBI:29103"/>
    </cofactor>
    <text evidence="18 19">Binds 1 potassium ion per subunit.</text>
</comment>
<keyword evidence="11 18" id="KW-0413">Isomerase</keyword>
<evidence type="ECO:0000259" key="21">
    <source>
        <dbReference type="PROSITE" id="PS51385"/>
    </source>
</evidence>
<keyword evidence="13" id="KW-0511">Multifunctional enzyme</keyword>
<evidence type="ECO:0000256" key="18">
    <source>
        <dbReference type="HAMAP-Rule" id="MF_01966"/>
    </source>
</evidence>
<feature type="binding site" evidence="18">
    <location>
        <position position="175"/>
    </location>
    <ligand>
        <name>(6S)-NADPHX</name>
        <dbReference type="ChEBI" id="CHEBI:64076"/>
    </ligand>
</feature>
<dbReference type="InterPro" id="IPR004443">
    <property type="entry name" value="YjeF_N_dom"/>
</dbReference>
<comment type="similarity">
    <text evidence="18">Belongs to the NnrE/AIBP family.</text>
</comment>
<evidence type="ECO:0000256" key="16">
    <source>
        <dbReference type="ARBA" id="ARBA00049209"/>
    </source>
</evidence>
<dbReference type="EC" id="5.1.99.6" evidence="19"/>
<evidence type="ECO:0000256" key="15">
    <source>
        <dbReference type="ARBA" id="ARBA00048238"/>
    </source>
</evidence>
<comment type="function">
    <text evidence="17">Catalyzes the dehydration of the S-form of NAD(P)HX at the expense of ADP, which is converted to AMP. Together with NAD(P)HX epimerase, which catalyzes the epimerization of the S- and R-forms, the enzyme allows the repair of both epimers of NAD(P)HX, a damaged form of NAD(P)H that is a result of enzymatic or heat-dependent hydration.</text>
</comment>
<dbReference type="Pfam" id="PF01256">
    <property type="entry name" value="Carb_kinase"/>
    <property type="match status" value="1"/>
</dbReference>
<comment type="function">
    <text evidence="18">Catalyzes the epimerization of the S- and R-forms of NAD(P)HX, a damaged form of NAD(P)H that is a result of enzymatic or heat-dependent hydration. This is a prerequisite for the S-specific NAD(P)H-hydrate dehydratase to allow the repair of both epimers of NAD(P)HX.</text>
</comment>
<comment type="subunit">
    <text evidence="17">Homotetramer.</text>
</comment>
<evidence type="ECO:0000256" key="7">
    <source>
        <dbReference type="ARBA" id="ARBA00022840"/>
    </source>
</evidence>